<proteinExistence type="predicted"/>
<protein>
    <submittedName>
        <fullName evidence="1">Uncharacterized protein</fullName>
    </submittedName>
</protein>
<dbReference type="AlphaFoldDB" id="A0A177B988"/>
<name>A0A177B988_9BILA</name>
<evidence type="ECO:0000313" key="1">
    <source>
        <dbReference type="EMBL" id="OAF70858.1"/>
    </source>
</evidence>
<accession>A0A177B988</accession>
<reference evidence="1 2" key="1">
    <citation type="submission" date="2016-04" db="EMBL/GenBank/DDBJ databases">
        <title>The genome of Intoshia linei affirms orthonectids as highly simplified spiralians.</title>
        <authorList>
            <person name="Mikhailov K.V."/>
            <person name="Slusarev G.S."/>
            <person name="Nikitin M.A."/>
            <person name="Logacheva M.D."/>
            <person name="Penin A."/>
            <person name="Aleoshin V."/>
            <person name="Panchin Y.V."/>
        </authorList>
    </citation>
    <scope>NUCLEOTIDE SEQUENCE [LARGE SCALE GENOMIC DNA]</scope>
    <source>
        <strain evidence="1">Intl2013</strain>
        <tissue evidence="1">Whole animal</tissue>
    </source>
</reference>
<gene>
    <name evidence="1" type="ORF">A3Q56_01365</name>
</gene>
<comment type="caution">
    <text evidence="1">The sequence shown here is derived from an EMBL/GenBank/DDBJ whole genome shotgun (WGS) entry which is preliminary data.</text>
</comment>
<evidence type="ECO:0000313" key="2">
    <source>
        <dbReference type="Proteomes" id="UP000078046"/>
    </source>
</evidence>
<dbReference type="Proteomes" id="UP000078046">
    <property type="component" value="Unassembled WGS sequence"/>
</dbReference>
<organism evidence="1 2">
    <name type="scientific">Intoshia linei</name>
    <dbReference type="NCBI Taxonomy" id="1819745"/>
    <lineage>
        <taxon>Eukaryota</taxon>
        <taxon>Metazoa</taxon>
        <taxon>Spiralia</taxon>
        <taxon>Lophotrochozoa</taxon>
        <taxon>Mesozoa</taxon>
        <taxon>Orthonectida</taxon>
        <taxon>Rhopaluridae</taxon>
        <taxon>Intoshia</taxon>
    </lineage>
</organism>
<sequence length="187" mass="21879">MKTVDTNISCDSKNSALLQFLKYKCSIHQDKVNETISDSYEINRAYIAKSFNIKEKKIVDDYNKNKLELARLHIKNIKNDLLDVLPGHYNLSPDSKKTKKVYKRASRSQNDIKSSSIYDVFKSHQKNMHVLFYEKKPEPHSLDDVVKGRRKLFLSKLLLKEGEINNDLLLISKYLKIIISRKYIQSK</sequence>
<dbReference type="EMBL" id="LWCA01000104">
    <property type="protein sequence ID" value="OAF70858.1"/>
    <property type="molecule type" value="Genomic_DNA"/>
</dbReference>
<keyword evidence="2" id="KW-1185">Reference proteome</keyword>